<sequence>MATSRVSPTGYTIIRTPTSSPRLLELASKFRETKLGALEAEPNGFAVKHAKEILHPLAIWQQRLAAPSTVLICVATTDAISDESDENQLLSGDWVGMATIRGPLPYTTFHLPESGQPIPDDPELETRWHLCNVYTSQAHRGKGIGRRLIDTGILFAQEQTRTLEGKKRLNARVRLFCNPEKAWIMNMYKGMGFEEAGKCTLREAFFANGDGQLVPADTSSTEKARQTWERRYGLAMERIIAV</sequence>
<keyword evidence="3" id="KW-1185">Reference proteome</keyword>
<evidence type="ECO:0000259" key="1">
    <source>
        <dbReference type="PROSITE" id="PS51186"/>
    </source>
</evidence>
<evidence type="ECO:0000313" key="2">
    <source>
        <dbReference type="EMBL" id="KAF2259868.1"/>
    </source>
</evidence>
<dbReference type="SUPFAM" id="SSF55729">
    <property type="entry name" value="Acyl-CoA N-acyltransferases (Nat)"/>
    <property type="match status" value="1"/>
</dbReference>
<dbReference type="OrthoDB" id="41532at2759"/>
<dbReference type="PROSITE" id="PS51186">
    <property type="entry name" value="GNAT"/>
    <property type="match status" value="1"/>
</dbReference>
<dbReference type="InterPro" id="IPR000182">
    <property type="entry name" value="GNAT_dom"/>
</dbReference>
<dbReference type="GO" id="GO:0016747">
    <property type="term" value="F:acyltransferase activity, transferring groups other than amino-acyl groups"/>
    <property type="evidence" value="ECO:0007669"/>
    <property type="project" value="InterPro"/>
</dbReference>
<organism evidence="2 3">
    <name type="scientific">Lojkania enalia</name>
    <dbReference type="NCBI Taxonomy" id="147567"/>
    <lineage>
        <taxon>Eukaryota</taxon>
        <taxon>Fungi</taxon>
        <taxon>Dikarya</taxon>
        <taxon>Ascomycota</taxon>
        <taxon>Pezizomycotina</taxon>
        <taxon>Dothideomycetes</taxon>
        <taxon>Pleosporomycetidae</taxon>
        <taxon>Pleosporales</taxon>
        <taxon>Pleosporales incertae sedis</taxon>
        <taxon>Lojkania</taxon>
    </lineage>
</organism>
<dbReference type="Proteomes" id="UP000800093">
    <property type="component" value="Unassembled WGS sequence"/>
</dbReference>
<dbReference type="Gene3D" id="3.40.630.30">
    <property type="match status" value="1"/>
</dbReference>
<dbReference type="Pfam" id="PF13508">
    <property type="entry name" value="Acetyltransf_7"/>
    <property type="match status" value="1"/>
</dbReference>
<protein>
    <recommendedName>
        <fullName evidence="1">N-acetyltransferase domain-containing protein</fullName>
    </recommendedName>
</protein>
<name>A0A9P4K0D2_9PLEO</name>
<gene>
    <name evidence="2" type="ORF">CC78DRAFT_45258</name>
</gene>
<dbReference type="EMBL" id="ML986696">
    <property type="protein sequence ID" value="KAF2259868.1"/>
    <property type="molecule type" value="Genomic_DNA"/>
</dbReference>
<proteinExistence type="predicted"/>
<dbReference type="InterPro" id="IPR016181">
    <property type="entry name" value="Acyl_CoA_acyltransferase"/>
</dbReference>
<comment type="caution">
    <text evidence="2">The sequence shown here is derived from an EMBL/GenBank/DDBJ whole genome shotgun (WGS) entry which is preliminary data.</text>
</comment>
<evidence type="ECO:0000313" key="3">
    <source>
        <dbReference type="Proteomes" id="UP000800093"/>
    </source>
</evidence>
<accession>A0A9P4K0D2</accession>
<dbReference type="AlphaFoldDB" id="A0A9P4K0D2"/>
<dbReference type="CDD" id="cd04301">
    <property type="entry name" value="NAT_SF"/>
    <property type="match status" value="1"/>
</dbReference>
<reference evidence="3" key="1">
    <citation type="journal article" date="2020" name="Stud. Mycol.">
        <title>101 Dothideomycetes genomes: A test case for predicting lifestyles and emergence of pathogens.</title>
        <authorList>
            <person name="Haridas S."/>
            <person name="Albert R."/>
            <person name="Binder M."/>
            <person name="Bloem J."/>
            <person name="LaButti K."/>
            <person name="Salamov A."/>
            <person name="Andreopoulos B."/>
            <person name="Baker S."/>
            <person name="Barry K."/>
            <person name="Bills G."/>
            <person name="Bluhm B."/>
            <person name="Cannon C."/>
            <person name="Castanera R."/>
            <person name="Culley D."/>
            <person name="Daum C."/>
            <person name="Ezra D."/>
            <person name="Gonzalez J."/>
            <person name="Henrissat B."/>
            <person name="Kuo A."/>
            <person name="Liang C."/>
            <person name="Lipzen A."/>
            <person name="Lutzoni F."/>
            <person name="Magnuson J."/>
            <person name="Mondo S."/>
            <person name="Nolan M."/>
            <person name="Ohm R."/>
            <person name="Pangilinan J."/>
            <person name="Park H.-J."/>
            <person name="Ramirez L."/>
            <person name="Alfaro M."/>
            <person name="Sun H."/>
            <person name="Tritt A."/>
            <person name="Yoshinaga Y."/>
            <person name="Zwiers L.-H."/>
            <person name="Turgeon B."/>
            <person name="Goodwin S."/>
            <person name="Spatafora J."/>
            <person name="Crous P."/>
            <person name="Grigoriev I."/>
        </authorList>
    </citation>
    <scope>NUCLEOTIDE SEQUENCE [LARGE SCALE GENOMIC DNA]</scope>
    <source>
        <strain evidence="3">CBS 304.66</strain>
    </source>
</reference>
<feature type="domain" description="N-acetyltransferase" evidence="1">
    <location>
        <begin position="70"/>
        <end position="215"/>
    </location>
</feature>